<feature type="non-terminal residue" evidence="2">
    <location>
        <position position="43"/>
    </location>
</feature>
<protein>
    <submittedName>
        <fullName evidence="2">Very-long-chain-3-hydroxyacyl-ACP dehydratase</fullName>
    </submittedName>
</protein>
<keyword evidence="1" id="KW-0472">Membrane</keyword>
<keyword evidence="1" id="KW-1133">Transmembrane helix</keyword>
<name>A0A061RN70_9CHLO</name>
<gene>
    <name evidence="2" type="ORF">TSPGSL018_26159</name>
</gene>
<evidence type="ECO:0000256" key="1">
    <source>
        <dbReference type="SAM" id="Phobius"/>
    </source>
</evidence>
<dbReference type="EMBL" id="GBEZ01011418">
    <property type="protein sequence ID" value="JAC74367.1"/>
    <property type="molecule type" value="Transcribed_RNA"/>
</dbReference>
<organism evidence="2">
    <name type="scientific">Tetraselmis sp. GSL018</name>
    <dbReference type="NCBI Taxonomy" id="582737"/>
    <lineage>
        <taxon>Eukaryota</taxon>
        <taxon>Viridiplantae</taxon>
        <taxon>Chlorophyta</taxon>
        <taxon>core chlorophytes</taxon>
        <taxon>Chlorodendrophyceae</taxon>
        <taxon>Chlorodendrales</taxon>
        <taxon>Chlorodendraceae</taxon>
        <taxon>Tetraselmis</taxon>
    </lineage>
</organism>
<reference evidence="2" key="1">
    <citation type="submission" date="2014-05" db="EMBL/GenBank/DDBJ databases">
        <title>The transcriptome of the halophilic microalga Tetraselmis sp. GSL018 isolated from the Great Salt Lake, Utah.</title>
        <authorList>
            <person name="Jinkerson R.E."/>
            <person name="D'Adamo S."/>
            <person name="Posewitz M.C."/>
        </authorList>
    </citation>
    <scope>NUCLEOTIDE SEQUENCE</scope>
    <source>
        <strain evidence="2">GSL018</strain>
    </source>
</reference>
<proteinExistence type="predicted"/>
<evidence type="ECO:0000313" key="2">
    <source>
        <dbReference type="EMBL" id="JAC74367.1"/>
    </source>
</evidence>
<feature type="transmembrane region" description="Helical" evidence="1">
    <location>
        <begin position="23"/>
        <end position="41"/>
    </location>
</feature>
<keyword evidence="1" id="KW-0812">Transmembrane</keyword>
<accession>A0A061RN70</accession>
<sequence>MLWLALPTIKASEMWSVSMPNSLNFAFSYYIFCLLGAAAYIPG</sequence>
<dbReference type="AlphaFoldDB" id="A0A061RN70"/>